<dbReference type="Pfam" id="PF13672">
    <property type="entry name" value="PP2C_2"/>
    <property type="match status" value="1"/>
</dbReference>
<dbReference type="Proteomes" id="UP000254266">
    <property type="component" value="Unassembled WGS sequence"/>
</dbReference>
<gene>
    <name evidence="2" type="ORF">DIZ80_03770</name>
</gene>
<dbReference type="AlphaFoldDB" id="A0A370DKB3"/>
<dbReference type="InterPro" id="IPR036457">
    <property type="entry name" value="PPM-type-like_dom_sf"/>
</dbReference>
<accession>A0A370DKB3</accession>
<dbReference type="Gene3D" id="3.60.40.10">
    <property type="entry name" value="PPM-type phosphatase domain"/>
    <property type="match status" value="1"/>
</dbReference>
<evidence type="ECO:0000259" key="1">
    <source>
        <dbReference type="PROSITE" id="PS51746"/>
    </source>
</evidence>
<dbReference type="EMBL" id="QFXC01000007">
    <property type="protein sequence ID" value="RDH84596.1"/>
    <property type="molecule type" value="Genomic_DNA"/>
</dbReference>
<dbReference type="PANTHER" id="PTHR47992">
    <property type="entry name" value="PROTEIN PHOSPHATASE"/>
    <property type="match status" value="1"/>
</dbReference>
<name>A0A370DKB3_9GAMM</name>
<dbReference type="SUPFAM" id="SSF81606">
    <property type="entry name" value="PP2C-like"/>
    <property type="match status" value="1"/>
</dbReference>
<protein>
    <submittedName>
        <fullName evidence="2">Stp1/IreP family PP2C-type Ser/Thr phosphatase</fullName>
    </submittedName>
</protein>
<proteinExistence type="predicted"/>
<dbReference type="InterPro" id="IPR001932">
    <property type="entry name" value="PPM-type_phosphatase-like_dom"/>
</dbReference>
<dbReference type="CDD" id="cd00143">
    <property type="entry name" value="PP2Cc"/>
    <property type="match status" value="1"/>
</dbReference>
<reference evidence="2 3" key="1">
    <citation type="journal article" date="2018" name="ISME J.">
        <title>Endosymbiont genomes yield clues of tubeworm success.</title>
        <authorList>
            <person name="Li Y."/>
            <person name="Liles M.R."/>
            <person name="Halanych K.M."/>
        </authorList>
    </citation>
    <scope>NUCLEOTIDE SEQUENCE [LARGE SCALE GENOMIC DNA]</scope>
    <source>
        <strain evidence="2">A1464</strain>
    </source>
</reference>
<comment type="caution">
    <text evidence="2">The sequence shown here is derived from an EMBL/GenBank/DDBJ whole genome shotgun (WGS) entry which is preliminary data.</text>
</comment>
<sequence length="265" mass="29275">MENMMTDKNTSIVYAGGTDRGKVRQQNQDSILMSEFEHSNAVLLLVADGVGGHKGGEVASKLAVDTIQAYVAKAILQAHSGGGYGSDWLSLTLKHAIADANLHIMEQQKLNFDLNNMATTIVAMLIHDNEVAISHLGDSRCYQYSQQLLKQVTEDHTMLQKMLNEGKINQHEFEIMPMHHMISQAIGLVDDPDIQANRLELNQNRIYLLCSDGLTNCVSDEQIKLILEKNECLETAVDELITRANDNGGVDNISVIIVKSEVMAN</sequence>
<organism evidence="2 3">
    <name type="scientific">endosymbiont of Galathealinum brachiosum</name>
    <dbReference type="NCBI Taxonomy" id="2200906"/>
    <lineage>
        <taxon>Bacteria</taxon>
        <taxon>Pseudomonadati</taxon>
        <taxon>Pseudomonadota</taxon>
        <taxon>Gammaproteobacteria</taxon>
        <taxon>sulfur-oxidizing symbionts</taxon>
    </lineage>
</organism>
<keyword evidence="3" id="KW-1185">Reference proteome</keyword>
<dbReference type="NCBIfam" id="NF033484">
    <property type="entry name" value="Stp1_PP2C_phos"/>
    <property type="match status" value="1"/>
</dbReference>
<dbReference type="GO" id="GO:0004722">
    <property type="term" value="F:protein serine/threonine phosphatase activity"/>
    <property type="evidence" value="ECO:0007669"/>
    <property type="project" value="InterPro"/>
</dbReference>
<dbReference type="InterPro" id="IPR015655">
    <property type="entry name" value="PP2C"/>
</dbReference>
<dbReference type="SMART" id="SM00332">
    <property type="entry name" value="PP2Cc"/>
    <property type="match status" value="1"/>
</dbReference>
<dbReference type="SMART" id="SM00331">
    <property type="entry name" value="PP2C_SIG"/>
    <property type="match status" value="1"/>
</dbReference>
<feature type="domain" description="PPM-type phosphatase" evidence="1">
    <location>
        <begin position="13"/>
        <end position="260"/>
    </location>
</feature>
<dbReference type="PROSITE" id="PS51746">
    <property type="entry name" value="PPM_2"/>
    <property type="match status" value="1"/>
</dbReference>
<evidence type="ECO:0000313" key="3">
    <source>
        <dbReference type="Proteomes" id="UP000254266"/>
    </source>
</evidence>
<evidence type="ECO:0000313" key="2">
    <source>
        <dbReference type="EMBL" id="RDH84596.1"/>
    </source>
</evidence>